<organism evidence="1 2">
    <name type="scientific">Riemerella anatipestifer</name>
    <name type="common">Moraxella anatipestifer</name>
    <dbReference type="NCBI Taxonomy" id="34085"/>
    <lineage>
        <taxon>Bacteria</taxon>
        <taxon>Pseudomonadati</taxon>
        <taxon>Bacteroidota</taxon>
        <taxon>Flavobacteriia</taxon>
        <taxon>Flavobacteriales</taxon>
        <taxon>Weeksellaceae</taxon>
        <taxon>Riemerella</taxon>
    </lineage>
</organism>
<comment type="caution">
    <text evidence="1">The sequence shown here is derived from an EMBL/GenBank/DDBJ whole genome shotgun (WGS) entry which is preliminary data.</text>
</comment>
<dbReference type="EMBL" id="JAQZHK010000001">
    <property type="protein sequence ID" value="MDY3511904.1"/>
    <property type="molecule type" value="Genomic_DNA"/>
</dbReference>
<reference evidence="1" key="1">
    <citation type="submission" date="2023-01" db="EMBL/GenBank/DDBJ databases">
        <title>Genome-based studies on antimicrobial resistance profiles of Riemerella anatipestifer in China, 1994 to 2021.</title>
        <authorList>
            <person name="Yang Z."/>
            <person name="Zhu D."/>
        </authorList>
    </citation>
    <scope>NUCLEOTIDE SEQUENCE</scope>
    <source>
        <strain evidence="1">RCAD1218</strain>
    </source>
</reference>
<sequence length="143" mass="17045">MENFNLPFVLRQDYETWEFELEVLDIERVPNYDSYLYIGEAKEFLNQKPNKAELIFYWDRLEAVILTFFHIGIDAIEEIKNTLKCKYSLASYEVHLNYDLYEYYAGEIQLFLVLKKPNSLLVIYGNSFSLEEIKSNVLEEISD</sequence>
<accession>A0AAP6LIX2</accession>
<proteinExistence type="predicted"/>
<dbReference type="AlphaFoldDB" id="A0AAP6LIX2"/>
<evidence type="ECO:0000313" key="1">
    <source>
        <dbReference type="EMBL" id="MDY3511904.1"/>
    </source>
</evidence>
<gene>
    <name evidence="1" type="ORF">PG303_01585</name>
</gene>
<protein>
    <submittedName>
        <fullName evidence="1">Uncharacterized protein</fullName>
    </submittedName>
</protein>
<dbReference type="RefSeq" id="WP_154469029.1">
    <property type="nucleotide sequence ID" value="NZ_CP110126.1"/>
</dbReference>
<evidence type="ECO:0000313" key="2">
    <source>
        <dbReference type="Proteomes" id="UP001284033"/>
    </source>
</evidence>
<dbReference type="Proteomes" id="UP001284033">
    <property type="component" value="Unassembled WGS sequence"/>
</dbReference>
<name>A0AAP6LIX2_RIEAN</name>